<evidence type="ECO:0000313" key="7">
    <source>
        <dbReference type="EMBL" id="KXS12618.1"/>
    </source>
</evidence>
<dbReference type="Pfam" id="PF02770">
    <property type="entry name" value="Acyl-CoA_dh_M"/>
    <property type="match status" value="1"/>
</dbReference>
<dbReference type="PROSITE" id="PS50255">
    <property type="entry name" value="CYTOCHROME_B5_2"/>
    <property type="match status" value="1"/>
</dbReference>
<feature type="domain" description="Cytochrome b5 heme-binding" evidence="6">
    <location>
        <begin position="1"/>
        <end position="78"/>
    </location>
</feature>
<dbReference type="Pfam" id="PF00441">
    <property type="entry name" value="Acyl-CoA_dh_1"/>
    <property type="match status" value="1"/>
</dbReference>
<dbReference type="InterPro" id="IPR036400">
    <property type="entry name" value="Cyt_B5-like_heme/steroid_sf"/>
</dbReference>
<dbReference type="PANTHER" id="PTHR48083:SF28">
    <property type="entry name" value="ACYL-COA DEHYDROGENASE FAMILY PROTEIN (AFU_ORTHOLOGUE AFUA_6G10880)-RELATED"/>
    <property type="match status" value="1"/>
</dbReference>
<organism evidence="7 8">
    <name type="scientific">Gonapodya prolifera (strain JEL478)</name>
    <name type="common">Monoblepharis prolifera</name>
    <dbReference type="NCBI Taxonomy" id="1344416"/>
    <lineage>
        <taxon>Eukaryota</taxon>
        <taxon>Fungi</taxon>
        <taxon>Fungi incertae sedis</taxon>
        <taxon>Chytridiomycota</taxon>
        <taxon>Chytridiomycota incertae sedis</taxon>
        <taxon>Monoblepharidomycetes</taxon>
        <taxon>Monoblepharidales</taxon>
        <taxon>Gonapodyaceae</taxon>
        <taxon>Gonapodya</taxon>
    </lineage>
</organism>
<keyword evidence="4" id="KW-0274">FAD</keyword>
<keyword evidence="5" id="KW-0560">Oxidoreductase</keyword>
<dbReference type="PANTHER" id="PTHR48083">
    <property type="entry name" value="MEDIUM-CHAIN SPECIFIC ACYL-COA DEHYDROGENASE, MITOCHONDRIAL-RELATED"/>
    <property type="match status" value="1"/>
</dbReference>
<dbReference type="InterPro" id="IPR009100">
    <property type="entry name" value="AcylCoA_DH/oxidase_NM_dom_sf"/>
</dbReference>
<dbReference type="Gene3D" id="1.10.540.10">
    <property type="entry name" value="Acyl-CoA dehydrogenase/oxidase, N-terminal domain"/>
    <property type="match status" value="1"/>
</dbReference>
<dbReference type="Pfam" id="PF00173">
    <property type="entry name" value="Cyt-b5"/>
    <property type="match status" value="1"/>
</dbReference>
<dbReference type="InterPro" id="IPR037069">
    <property type="entry name" value="AcylCoA_DH/ox_N_sf"/>
</dbReference>
<dbReference type="GO" id="GO:0033539">
    <property type="term" value="P:fatty acid beta-oxidation using acyl-CoA dehydrogenase"/>
    <property type="evidence" value="ECO:0007669"/>
    <property type="project" value="TreeGrafter"/>
</dbReference>
<dbReference type="InterPro" id="IPR050741">
    <property type="entry name" value="Acyl-CoA_dehydrogenase"/>
</dbReference>
<comment type="similarity">
    <text evidence="2">Belongs to the acyl-CoA dehydrogenase family.</text>
</comment>
<evidence type="ECO:0000313" key="8">
    <source>
        <dbReference type="Proteomes" id="UP000070544"/>
    </source>
</evidence>
<dbReference type="SUPFAM" id="SSF47203">
    <property type="entry name" value="Acyl-CoA dehydrogenase C-terminal domain-like"/>
    <property type="match status" value="1"/>
</dbReference>
<dbReference type="GO" id="GO:0003995">
    <property type="term" value="F:acyl-CoA dehydrogenase activity"/>
    <property type="evidence" value="ECO:0007669"/>
    <property type="project" value="TreeGrafter"/>
</dbReference>
<proteinExistence type="inferred from homology"/>
<accession>A0A139A7G9</accession>
<dbReference type="Gene3D" id="3.10.120.10">
    <property type="entry name" value="Cytochrome b5-like heme/steroid binding domain"/>
    <property type="match status" value="1"/>
</dbReference>
<evidence type="ECO:0000256" key="5">
    <source>
        <dbReference type="ARBA" id="ARBA00023002"/>
    </source>
</evidence>
<dbReference type="InterPro" id="IPR036250">
    <property type="entry name" value="AcylCo_DH-like_C"/>
</dbReference>
<dbReference type="SUPFAM" id="SSF55856">
    <property type="entry name" value="Cytochrome b5-like heme/steroid binding domain"/>
    <property type="match status" value="1"/>
</dbReference>
<evidence type="ECO:0000256" key="3">
    <source>
        <dbReference type="ARBA" id="ARBA00022630"/>
    </source>
</evidence>
<dbReference type="InterPro" id="IPR009075">
    <property type="entry name" value="AcylCo_DH/oxidase_C"/>
</dbReference>
<keyword evidence="3" id="KW-0285">Flavoprotein</keyword>
<reference evidence="7 8" key="1">
    <citation type="journal article" date="2015" name="Genome Biol. Evol.">
        <title>Phylogenomic analyses indicate that early fungi evolved digesting cell walls of algal ancestors of land plants.</title>
        <authorList>
            <person name="Chang Y."/>
            <person name="Wang S."/>
            <person name="Sekimoto S."/>
            <person name="Aerts A.L."/>
            <person name="Choi C."/>
            <person name="Clum A."/>
            <person name="LaButti K.M."/>
            <person name="Lindquist E.A."/>
            <person name="Yee Ngan C."/>
            <person name="Ohm R.A."/>
            <person name="Salamov A.A."/>
            <person name="Grigoriev I.V."/>
            <person name="Spatafora J.W."/>
            <person name="Berbee M.L."/>
        </authorList>
    </citation>
    <scope>NUCLEOTIDE SEQUENCE [LARGE SCALE GENOMIC DNA]</scope>
    <source>
        <strain evidence="7 8">JEL478</strain>
    </source>
</reference>
<dbReference type="Proteomes" id="UP000070544">
    <property type="component" value="Unassembled WGS sequence"/>
</dbReference>
<dbReference type="InterPro" id="IPR006091">
    <property type="entry name" value="Acyl-CoA_Oxase/DH_mid-dom"/>
</dbReference>
<dbReference type="InterPro" id="IPR046373">
    <property type="entry name" value="Acyl-CoA_Oxase/DH_mid-dom_sf"/>
</dbReference>
<dbReference type="AlphaFoldDB" id="A0A139A7G9"/>
<dbReference type="GO" id="GO:0050660">
    <property type="term" value="F:flavin adenine dinucleotide binding"/>
    <property type="evidence" value="ECO:0007669"/>
    <property type="project" value="InterPro"/>
</dbReference>
<dbReference type="SMART" id="SM01117">
    <property type="entry name" value="Cyt-b5"/>
    <property type="match status" value="1"/>
</dbReference>
<dbReference type="OrthoDB" id="10254877at2759"/>
<dbReference type="InterPro" id="IPR001199">
    <property type="entry name" value="Cyt_B5-like_heme/steroid-bd"/>
</dbReference>
<dbReference type="EMBL" id="KQ965786">
    <property type="protein sequence ID" value="KXS12618.1"/>
    <property type="molecule type" value="Genomic_DNA"/>
</dbReference>
<keyword evidence="8" id="KW-1185">Reference proteome</keyword>
<dbReference type="SUPFAM" id="SSF56645">
    <property type="entry name" value="Acyl-CoA dehydrogenase NM domain-like"/>
    <property type="match status" value="1"/>
</dbReference>
<comment type="cofactor">
    <cofactor evidence="1">
        <name>FAD</name>
        <dbReference type="ChEBI" id="CHEBI:57692"/>
    </cofactor>
</comment>
<name>A0A139A7G9_GONPJ</name>
<evidence type="ECO:0000256" key="2">
    <source>
        <dbReference type="ARBA" id="ARBA00009347"/>
    </source>
</evidence>
<dbReference type="GO" id="GO:0005737">
    <property type="term" value="C:cytoplasm"/>
    <property type="evidence" value="ECO:0007669"/>
    <property type="project" value="TreeGrafter"/>
</dbReference>
<dbReference type="Gene3D" id="1.20.140.10">
    <property type="entry name" value="Butyryl-CoA Dehydrogenase, subunit A, domain 3"/>
    <property type="match status" value="1"/>
</dbReference>
<protein>
    <submittedName>
        <fullName evidence="7">Acyl-CoA dehydrogenase NM domain-like protein</fullName>
    </submittedName>
</protein>
<evidence type="ECO:0000256" key="4">
    <source>
        <dbReference type="ARBA" id="ARBA00022827"/>
    </source>
</evidence>
<dbReference type="Gene3D" id="2.40.110.10">
    <property type="entry name" value="Butyryl-CoA Dehydrogenase, subunit A, domain 2"/>
    <property type="match status" value="1"/>
</dbReference>
<dbReference type="Pfam" id="PF02771">
    <property type="entry name" value="Acyl-CoA_dh_N"/>
    <property type="match status" value="1"/>
</dbReference>
<evidence type="ECO:0000259" key="6">
    <source>
        <dbReference type="PROSITE" id="PS50255"/>
    </source>
</evidence>
<sequence length="543" mass="60189">MPAYTAAEVAKHNSEKDAWIIINENVYDISKFADEHPGGKKILLRVAGQDASKQFAQFHNVAQVLNQYGSALLVGSLASIKTLAKSIDPAPSVGAAVKKTKLHRAEGQFMGDLVPFADPMWMQDWYHPFDKPSHFALAAHLRDFVNTSFAPHIFDWEEAGGVTPEIYRKFGQMGLLALEHAPAIYKELPPNFPRVKGLKDEEIDVFHKLVARNEYMRVGSRGCVNGVFAGVTIGLSPVWHGAKPHIKKRVLDDVLSGNNWCCLAITEPETGSDTANITTTAKLTPDGKHYIVNGTKKWITNAIWAEYFITAVRTGGPGAAGVSMLLIERKHGGITTKKMQLQGGWASGTTFVTFEDVKVPAENILGDVNQGFKLLMHNFNFERLFNICSSIYSARAVYDEAVRYAHKRKTFGKLLIEHPVIRWKLANMARQIESAQAWQEMLAYQFDMFKDHAQLNERIGGPIALLKAHGSIVVEYVAREAAQIFGGLAYTRGGQGGKVERTYRDVRAYAIPAGSEEIMLDFGIRESIKRARQLGAPLVPVKL</sequence>
<evidence type="ECO:0000256" key="1">
    <source>
        <dbReference type="ARBA" id="ARBA00001974"/>
    </source>
</evidence>
<gene>
    <name evidence="7" type="ORF">M427DRAFT_59356</name>
</gene>
<dbReference type="STRING" id="1344416.A0A139A7G9"/>
<dbReference type="InterPro" id="IPR013786">
    <property type="entry name" value="AcylCoA_DH/ox_N"/>
</dbReference>